<evidence type="ECO:0000313" key="3">
    <source>
        <dbReference type="EMBL" id="TXL74770.1"/>
    </source>
</evidence>
<dbReference type="Gene3D" id="3.40.190.10">
    <property type="entry name" value="Periplasmic binding protein-like II"/>
    <property type="match status" value="1"/>
</dbReference>
<dbReference type="Proteomes" id="UP000321638">
    <property type="component" value="Unassembled WGS sequence"/>
</dbReference>
<dbReference type="EMBL" id="VDUZ01000016">
    <property type="protein sequence ID" value="TXL74770.1"/>
    <property type="molecule type" value="Genomic_DNA"/>
</dbReference>
<feature type="signal peptide" evidence="2">
    <location>
        <begin position="1"/>
        <end position="26"/>
    </location>
</feature>
<evidence type="ECO:0000256" key="1">
    <source>
        <dbReference type="ARBA" id="ARBA00006987"/>
    </source>
</evidence>
<keyword evidence="2" id="KW-0732">Signal</keyword>
<dbReference type="RefSeq" id="WP_147847812.1">
    <property type="nucleotide sequence ID" value="NZ_VDUZ01000016.1"/>
</dbReference>
<dbReference type="InterPro" id="IPR006311">
    <property type="entry name" value="TAT_signal"/>
</dbReference>
<name>A0A5C8PMB6_9HYPH</name>
<dbReference type="CDD" id="cd07012">
    <property type="entry name" value="PBP2_Bug_TTT"/>
    <property type="match status" value="1"/>
</dbReference>
<gene>
    <name evidence="3" type="ORF">FHP25_15245</name>
</gene>
<dbReference type="PANTHER" id="PTHR42928">
    <property type="entry name" value="TRICARBOXYLATE-BINDING PROTEIN"/>
    <property type="match status" value="1"/>
</dbReference>
<accession>A0A5C8PMB6</accession>
<comment type="caution">
    <text evidence="3">The sequence shown here is derived from an EMBL/GenBank/DDBJ whole genome shotgun (WGS) entry which is preliminary data.</text>
</comment>
<evidence type="ECO:0000256" key="2">
    <source>
        <dbReference type="SAM" id="SignalP"/>
    </source>
</evidence>
<dbReference type="InterPro" id="IPR005064">
    <property type="entry name" value="BUG"/>
</dbReference>
<evidence type="ECO:0000313" key="4">
    <source>
        <dbReference type="Proteomes" id="UP000321638"/>
    </source>
</evidence>
<dbReference type="AlphaFoldDB" id="A0A5C8PMB6"/>
<dbReference type="PIRSF" id="PIRSF017082">
    <property type="entry name" value="YflP"/>
    <property type="match status" value="1"/>
</dbReference>
<dbReference type="PANTHER" id="PTHR42928:SF5">
    <property type="entry name" value="BLR1237 PROTEIN"/>
    <property type="match status" value="1"/>
</dbReference>
<dbReference type="Gene3D" id="3.40.190.150">
    <property type="entry name" value="Bordetella uptake gene, domain 1"/>
    <property type="match status" value="1"/>
</dbReference>
<dbReference type="OrthoDB" id="8443386at2"/>
<organism evidence="3 4">
    <name type="scientific">Vineibacter terrae</name>
    <dbReference type="NCBI Taxonomy" id="2586908"/>
    <lineage>
        <taxon>Bacteria</taxon>
        <taxon>Pseudomonadati</taxon>
        <taxon>Pseudomonadota</taxon>
        <taxon>Alphaproteobacteria</taxon>
        <taxon>Hyphomicrobiales</taxon>
        <taxon>Vineibacter</taxon>
    </lineage>
</organism>
<dbReference type="InterPro" id="IPR042100">
    <property type="entry name" value="Bug_dom1"/>
</dbReference>
<dbReference type="SUPFAM" id="SSF53850">
    <property type="entry name" value="Periplasmic binding protein-like II"/>
    <property type="match status" value="1"/>
</dbReference>
<protein>
    <submittedName>
        <fullName evidence="3">Tripartite tricarboxylate transporter substrate binding protein</fullName>
    </submittedName>
</protein>
<feature type="chain" id="PRO_5023017020" evidence="2">
    <location>
        <begin position="27"/>
        <end position="327"/>
    </location>
</feature>
<proteinExistence type="inferred from homology"/>
<dbReference type="PROSITE" id="PS51318">
    <property type="entry name" value="TAT"/>
    <property type="match status" value="1"/>
</dbReference>
<dbReference type="Pfam" id="PF03401">
    <property type="entry name" value="TctC"/>
    <property type="match status" value="1"/>
</dbReference>
<keyword evidence="4" id="KW-1185">Reference proteome</keyword>
<reference evidence="3 4" key="1">
    <citation type="submission" date="2019-06" db="EMBL/GenBank/DDBJ databases">
        <title>New taxonomy in bacterial strain CC-CFT640, isolated from vineyard.</title>
        <authorList>
            <person name="Lin S.-Y."/>
            <person name="Tsai C.-F."/>
            <person name="Young C.-C."/>
        </authorList>
    </citation>
    <scope>NUCLEOTIDE SEQUENCE [LARGE SCALE GENOMIC DNA]</scope>
    <source>
        <strain evidence="3 4">CC-CFT640</strain>
    </source>
</reference>
<comment type="similarity">
    <text evidence="1">Belongs to the UPF0065 (bug) family.</text>
</comment>
<sequence>MTIAITRRRALAATAAAAWASTTAGRAVAQAYPNGPIRIVVPFAAGSATDTGARHISEGLNRLWGVPAVVDNKAGGNGAIAAEIVARAKPDGQTLFVTSNTAVASNVAMMKSLSYDPLKDFEPLTAIGSAPTFLMVHPSLPAKNVKELVGIARQQPGKLNFASGSASTRIAGEMLKWKTGIDIVHVPYKSTPLGLQDLVAGHVQIMFTDPVTGLPQVKAGAVRCLGTSSRERYALAPDIPTMIEQGLDGFELGSWTAVFAPAGLPPAIRDKLHAALVQIISDPAYVKRQAESGSLIQPGSPDALRRLQLAEIEIYRDIMKAAGIEPE</sequence>